<evidence type="ECO:0000256" key="1">
    <source>
        <dbReference type="ARBA" id="ARBA00005417"/>
    </source>
</evidence>
<dbReference type="InterPro" id="IPR027417">
    <property type="entry name" value="P-loop_NTPase"/>
</dbReference>
<keyword evidence="6 8" id="KW-0067">ATP-binding</keyword>
<evidence type="ECO:0000313" key="8">
    <source>
        <dbReference type="EMBL" id="WIY51246.1"/>
    </source>
</evidence>
<keyword evidence="4" id="KW-0472">Membrane</keyword>
<dbReference type="RefSeq" id="WP_011795872.1">
    <property type="nucleotide sequence ID" value="NZ_CP023687.1"/>
</dbReference>
<dbReference type="PANTHER" id="PTHR42711">
    <property type="entry name" value="ABC TRANSPORTER ATP-BINDING PROTEIN"/>
    <property type="match status" value="1"/>
</dbReference>
<name>A0ABY9AWD0_PARCI</name>
<sequence length="244" mass="26219">MTIRPIVLRGLGKRYGNHVAVHGLDLEVDSGRCLGLIGHNGAGKTTSLCMLAGLVVPTCGTATILGKNIAKRPKDVLARINFMSAYMDLPGGLKVRELLLLFARLYGLDRVRERVEQSMNDFGIDPSLGGRFVNTLSAGQRAKVLLAKGFVNAPQVVLLDEPTAALDPVSARSVRASIANAKRIGGTTIVLASHNMRDIGELCDEVLFIARGRVVAYGAPEVLRQQYHCADLDELYIRLSASAA</sequence>
<protein>
    <submittedName>
        <fullName evidence="8">ABC transporter ATP-binding protein</fullName>
    </submittedName>
</protein>
<dbReference type="InterPro" id="IPR003593">
    <property type="entry name" value="AAA+_ATPase"/>
</dbReference>
<dbReference type="PROSITE" id="PS50893">
    <property type="entry name" value="ABC_TRANSPORTER_2"/>
    <property type="match status" value="1"/>
</dbReference>
<dbReference type="CDD" id="cd03230">
    <property type="entry name" value="ABC_DR_subfamily_A"/>
    <property type="match status" value="1"/>
</dbReference>
<reference evidence="8 9" key="1">
    <citation type="submission" date="2023-06" db="EMBL/GenBank/DDBJ databases">
        <authorList>
            <person name="Ham H."/>
            <person name="Park D.S."/>
        </authorList>
    </citation>
    <scope>NUCLEOTIDE SEQUENCE [LARGE SCALE GENOMIC DNA]</scope>
    <source>
        <strain evidence="8 9">KACC 17005</strain>
    </source>
</reference>
<dbReference type="InterPro" id="IPR003439">
    <property type="entry name" value="ABC_transporter-like_ATP-bd"/>
</dbReference>
<evidence type="ECO:0000256" key="4">
    <source>
        <dbReference type="ARBA" id="ARBA00022475"/>
    </source>
</evidence>
<evidence type="ECO:0000256" key="2">
    <source>
        <dbReference type="ARBA" id="ARBA00022448"/>
    </source>
</evidence>
<dbReference type="PROSITE" id="PS00211">
    <property type="entry name" value="ABC_TRANSPORTER_1"/>
    <property type="match status" value="1"/>
</dbReference>
<dbReference type="Proteomes" id="UP001242732">
    <property type="component" value="Chromosome"/>
</dbReference>
<evidence type="ECO:0000256" key="5">
    <source>
        <dbReference type="ARBA" id="ARBA00022741"/>
    </source>
</evidence>
<dbReference type="Gene3D" id="3.40.50.300">
    <property type="entry name" value="P-loop containing nucleotide triphosphate hydrolases"/>
    <property type="match status" value="1"/>
</dbReference>
<proteinExistence type="inferred from homology"/>
<comment type="similarity">
    <text evidence="1">Belongs to the ABC transporter superfamily.</text>
</comment>
<keyword evidence="9" id="KW-1185">Reference proteome</keyword>
<evidence type="ECO:0000259" key="7">
    <source>
        <dbReference type="PROSITE" id="PS50893"/>
    </source>
</evidence>
<keyword evidence="5" id="KW-0547">Nucleotide-binding</keyword>
<dbReference type="InterPro" id="IPR017871">
    <property type="entry name" value="ABC_transporter-like_CS"/>
</dbReference>
<feature type="domain" description="ABC transporter" evidence="7">
    <location>
        <begin position="6"/>
        <end position="236"/>
    </location>
</feature>
<accession>A0ABY9AWD0</accession>
<dbReference type="InterPro" id="IPR050763">
    <property type="entry name" value="ABC_transporter_ATP-binding"/>
</dbReference>
<dbReference type="SMART" id="SM00382">
    <property type="entry name" value="AAA"/>
    <property type="match status" value="1"/>
</dbReference>
<gene>
    <name evidence="8" type="ORF">QRO08_11990</name>
</gene>
<keyword evidence="2" id="KW-0813">Transport</keyword>
<evidence type="ECO:0000313" key="9">
    <source>
        <dbReference type="Proteomes" id="UP001242732"/>
    </source>
</evidence>
<keyword evidence="3" id="KW-0536">Nodulation</keyword>
<keyword evidence="4" id="KW-1003">Cell membrane</keyword>
<dbReference type="Pfam" id="PF00005">
    <property type="entry name" value="ABC_tran"/>
    <property type="match status" value="1"/>
</dbReference>
<evidence type="ECO:0000256" key="3">
    <source>
        <dbReference type="ARBA" id="ARBA00022458"/>
    </source>
</evidence>
<dbReference type="SUPFAM" id="SSF52540">
    <property type="entry name" value="P-loop containing nucleoside triphosphate hydrolases"/>
    <property type="match status" value="1"/>
</dbReference>
<dbReference type="GO" id="GO:0005524">
    <property type="term" value="F:ATP binding"/>
    <property type="evidence" value="ECO:0007669"/>
    <property type="project" value="UniProtKB-KW"/>
</dbReference>
<dbReference type="PANTHER" id="PTHR42711:SF5">
    <property type="entry name" value="ABC TRANSPORTER ATP-BINDING PROTEIN NATA"/>
    <property type="match status" value="1"/>
</dbReference>
<organism evidence="8 9">
    <name type="scientific">Paracidovorax citrulli</name>
    <name type="common">Acidovorax citrulli</name>
    <dbReference type="NCBI Taxonomy" id="80869"/>
    <lineage>
        <taxon>Bacteria</taxon>
        <taxon>Pseudomonadati</taxon>
        <taxon>Pseudomonadota</taxon>
        <taxon>Betaproteobacteria</taxon>
        <taxon>Burkholderiales</taxon>
        <taxon>Comamonadaceae</taxon>
        <taxon>Paracidovorax</taxon>
    </lineage>
</organism>
<evidence type="ECO:0000256" key="6">
    <source>
        <dbReference type="ARBA" id="ARBA00022840"/>
    </source>
</evidence>
<dbReference type="GeneID" id="79792283"/>
<dbReference type="EMBL" id="CP127363">
    <property type="protein sequence ID" value="WIY51246.1"/>
    <property type="molecule type" value="Genomic_DNA"/>
</dbReference>